<sequence length="324" mass="34321">MKGCVMASTEISKVEKFGHPAWEIVSPTGARAVISERGATLLSWQPEPGVELLAAHESQEELESGAGARAMILAPWAGPIAGGRYAFDGREISVDDAVRAYSLAYLQDFHVVSAGTTLSMSAVIGPCESYPWQCNVSVHYSLDSGADGAEHLSMTLDAKNLSKQAAPITVGWHPYLCLPSMASVSKLGISVPARTKILTDRRGVPLPGESAYGGVNTPMVIDYLGGTKLDDYYRGLVPDNYGVVATRVVCLPTNSSVELTQEPGEAAVVHLDTGDKLARGTRQAIALAPMSAVPDSFNRPDAVGSVRVEPGESRSMTATLTYIK</sequence>
<dbReference type="GO" id="GO:0016853">
    <property type="term" value="F:isomerase activity"/>
    <property type="evidence" value="ECO:0007669"/>
    <property type="project" value="InterPro"/>
</dbReference>
<protein>
    <submittedName>
        <fullName evidence="1">Aldose 1-epimerase</fullName>
    </submittedName>
</protein>
<accession>A0A3S9QJR3</accession>
<name>A0A3S9QJR3_9ACTO</name>
<dbReference type="AlphaFoldDB" id="A0A3S9QJR3"/>
<dbReference type="InterPro" id="IPR014718">
    <property type="entry name" value="GH-type_carb-bd"/>
</dbReference>
<dbReference type="InterPro" id="IPR008183">
    <property type="entry name" value="Aldose_1/G6P_1-epimerase"/>
</dbReference>
<dbReference type="GO" id="GO:0005975">
    <property type="term" value="P:carbohydrate metabolic process"/>
    <property type="evidence" value="ECO:0007669"/>
    <property type="project" value="InterPro"/>
</dbReference>
<organism evidence="1 2">
    <name type="scientific">Trueperella pyogenes</name>
    <dbReference type="NCBI Taxonomy" id="1661"/>
    <lineage>
        <taxon>Bacteria</taxon>
        <taxon>Bacillati</taxon>
        <taxon>Actinomycetota</taxon>
        <taxon>Actinomycetes</taxon>
        <taxon>Actinomycetales</taxon>
        <taxon>Actinomycetaceae</taxon>
        <taxon>Trueperella</taxon>
    </lineage>
</organism>
<evidence type="ECO:0000313" key="1">
    <source>
        <dbReference type="EMBL" id="AZR06214.1"/>
    </source>
</evidence>
<dbReference type="EMBL" id="CP033905">
    <property type="protein sequence ID" value="AZR06214.1"/>
    <property type="molecule type" value="Genomic_DNA"/>
</dbReference>
<reference evidence="1 2" key="1">
    <citation type="submission" date="2018-11" db="EMBL/GenBank/DDBJ databases">
        <title>Multidrug-resistant genes are associated with an 42-kb island TGI1 carrying a complex class 1 integron in a Trueperella pyogenes.</title>
        <authorList>
            <person name="Dong W."/>
        </authorList>
    </citation>
    <scope>NUCLEOTIDE SEQUENCE [LARGE SCALE GENOMIC DNA]</scope>
    <source>
        <strain evidence="1 2">TP4</strain>
    </source>
</reference>
<dbReference type="SUPFAM" id="SSF74650">
    <property type="entry name" value="Galactose mutarotase-like"/>
    <property type="match status" value="1"/>
</dbReference>
<evidence type="ECO:0000313" key="2">
    <source>
        <dbReference type="Proteomes" id="UP000275951"/>
    </source>
</evidence>
<dbReference type="InterPro" id="IPR011013">
    <property type="entry name" value="Gal_mutarotase_sf_dom"/>
</dbReference>
<dbReference type="Pfam" id="PF01263">
    <property type="entry name" value="Aldose_epim"/>
    <property type="match status" value="1"/>
</dbReference>
<proteinExistence type="predicted"/>
<gene>
    <name evidence="1" type="ORF">EBQ10_02155</name>
</gene>
<dbReference type="Gene3D" id="2.70.98.10">
    <property type="match status" value="1"/>
</dbReference>
<dbReference type="Proteomes" id="UP000275951">
    <property type="component" value="Chromosome"/>
</dbReference>
<dbReference type="GO" id="GO:0030246">
    <property type="term" value="F:carbohydrate binding"/>
    <property type="evidence" value="ECO:0007669"/>
    <property type="project" value="InterPro"/>
</dbReference>